<proteinExistence type="predicted"/>
<dbReference type="EMBL" id="CP123735">
    <property type="protein sequence ID" value="WGO86665.1"/>
    <property type="molecule type" value="Genomic_DNA"/>
</dbReference>
<dbReference type="InterPro" id="IPR046335">
    <property type="entry name" value="LacI/GalR-like_sensor"/>
</dbReference>
<dbReference type="EMBL" id="FMXC01000022">
    <property type="protein sequence ID" value="SDA62516.1"/>
    <property type="molecule type" value="Genomic_DNA"/>
</dbReference>
<dbReference type="InterPro" id="IPR000843">
    <property type="entry name" value="HTH_LacI"/>
</dbReference>
<dbReference type="CDD" id="cd01392">
    <property type="entry name" value="HTH_LacI"/>
    <property type="match status" value="1"/>
</dbReference>
<reference evidence="5 7" key="1">
    <citation type="submission" date="2016-10" db="EMBL/GenBank/DDBJ databases">
        <authorList>
            <person name="Varghese N."/>
            <person name="Submissions S."/>
        </authorList>
    </citation>
    <scope>NUCLEOTIDE SEQUENCE [LARGE SCALE GENOMIC DNA]</scope>
    <source>
        <strain evidence="5 7">ATCC 43761</strain>
    </source>
</reference>
<dbReference type="CDD" id="cd01544">
    <property type="entry name" value="PBP1_GalR"/>
    <property type="match status" value="1"/>
</dbReference>
<evidence type="ECO:0000313" key="8">
    <source>
        <dbReference type="Proteomes" id="UP001242513"/>
    </source>
</evidence>
<evidence type="ECO:0000256" key="1">
    <source>
        <dbReference type="ARBA" id="ARBA00023015"/>
    </source>
</evidence>
<accession>A0AAX3UGM8</accession>
<dbReference type="SUPFAM" id="SSF53822">
    <property type="entry name" value="Periplasmic binding protein-like I"/>
    <property type="match status" value="1"/>
</dbReference>
<evidence type="ECO:0000256" key="2">
    <source>
        <dbReference type="ARBA" id="ARBA00023125"/>
    </source>
</evidence>
<organism evidence="6 8">
    <name type="scientific">Lactobacillus kefiranofaciens</name>
    <dbReference type="NCBI Taxonomy" id="267818"/>
    <lineage>
        <taxon>Bacteria</taxon>
        <taxon>Bacillati</taxon>
        <taxon>Bacillota</taxon>
        <taxon>Bacilli</taxon>
        <taxon>Lactobacillales</taxon>
        <taxon>Lactobacillaceae</taxon>
        <taxon>Lactobacillus</taxon>
    </lineage>
</organism>
<dbReference type="PANTHER" id="PTHR30146:SF149">
    <property type="entry name" value="HTH-TYPE TRANSCRIPTIONAL REGULATOR EBGR"/>
    <property type="match status" value="1"/>
</dbReference>
<dbReference type="Gene3D" id="3.40.50.2300">
    <property type="match status" value="1"/>
</dbReference>
<dbReference type="PANTHER" id="PTHR30146">
    <property type="entry name" value="LACI-RELATED TRANSCRIPTIONAL REPRESSOR"/>
    <property type="match status" value="1"/>
</dbReference>
<dbReference type="Gene3D" id="1.10.260.40">
    <property type="entry name" value="lambda repressor-like DNA-binding domains"/>
    <property type="match status" value="1"/>
</dbReference>
<evidence type="ECO:0000313" key="7">
    <source>
        <dbReference type="Proteomes" id="UP000181860"/>
    </source>
</evidence>
<dbReference type="Proteomes" id="UP000181860">
    <property type="component" value="Unassembled WGS sequence"/>
</dbReference>
<dbReference type="Pfam" id="PF13377">
    <property type="entry name" value="Peripla_BP_3"/>
    <property type="match status" value="1"/>
</dbReference>
<reference evidence="6" key="2">
    <citation type="journal article" date="2022" name="Food Funct.">
        <title>Lactobacillus kefiranofaciens ZW18 from Kefir enhances the anti-tumor effect of anti-programmed cell death 1 (PD-1) immunotherapy by modulating the gut microbiota.</title>
        <authorList>
            <person name="Zhao J."/>
            <person name="Wang Y."/>
            <person name="Wang J."/>
            <person name="Lv M."/>
            <person name="Zhou C."/>
            <person name="Jia L."/>
            <person name="Geng W."/>
        </authorList>
    </citation>
    <scope>NUCLEOTIDE SEQUENCE</scope>
    <source>
        <strain evidence="6">ZW18</strain>
    </source>
</reference>
<dbReference type="GO" id="GO:0003700">
    <property type="term" value="F:DNA-binding transcription factor activity"/>
    <property type="evidence" value="ECO:0007669"/>
    <property type="project" value="TreeGrafter"/>
</dbReference>
<dbReference type="GO" id="GO:0000976">
    <property type="term" value="F:transcription cis-regulatory region binding"/>
    <property type="evidence" value="ECO:0007669"/>
    <property type="project" value="TreeGrafter"/>
</dbReference>
<dbReference type="PROSITE" id="PS50932">
    <property type="entry name" value="HTH_LACI_2"/>
    <property type="match status" value="1"/>
</dbReference>
<dbReference type="Pfam" id="PF00356">
    <property type="entry name" value="LacI"/>
    <property type="match status" value="1"/>
</dbReference>
<keyword evidence="2 6" id="KW-0238">DNA-binding</keyword>
<evidence type="ECO:0000259" key="4">
    <source>
        <dbReference type="PROSITE" id="PS50932"/>
    </source>
</evidence>
<dbReference type="SUPFAM" id="SSF47413">
    <property type="entry name" value="lambda repressor-like DNA-binding domains"/>
    <property type="match status" value="1"/>
</dbReference>
<evidence type="ECO:0000256" key="3">
    <source>
        <dbReference type="ARBA" id="ARBA00023163"/>
    </source>
</evidence>
<dbReference type="SMART" id="SM00354">
    <property type="entry name" value="HTH_LACI"/>
    <property type="match status" value="1"/>
</dbReference>
<keyword evidence="7" id="KW-1185">Reference proteome</keyword>
<dbReference type="AlphaFoldDB" id="A0AAX3UGM8"/>
<dbReference type="RefSeq" id="WP_013853789.1">
    <property type="nucleotide sequence ID" value="NZ_CP123735.1"/>
</dbReference>
<gene>
    <name evidence="6" type="ORF">QEJ78_04280</name>
    <name evidence="5" type="ORF">SAMN02983011_01768</name>
</gene>
<evidence type="ECO:0000313" key="6">
    <source>
        <dbReference type="EMBL" id="WGO86665.1"/>
    </source>
</evidence>
<dbReference type="InterPro" id="IPR010982">
    <property type="entry name" value="Lambda_DNA-bd_dom_sf"/>
</dbReference>
<sequence length="342" mass="38370">MTTIKEIAQESGYSSATVSRLLNNDPSLSITADTKNKILEIANKLGYWKDHQEKKIRPTIALLYRVNHQEQLQDEYFTSLKQALISTVEHDALTVEHDALKMKTFYDVEDLIQNASSFQGFIGVGAGPIKDSSLKKLHEVLPNGVFVDTNPAPELFDSIRPNLVLTVKNAIDLFIKNGYDRIGFIGGWGQKHNDIQEFDVRTTKFADYMKARGKSTEWMFVDGPFGVDNGYRLGKEVLAKCKDKLPQAFLIASDTLAVGVLQAFNEEKVNVPNDTVILSINNSNVVKYVSPPLSSYNINQQEMIDMALDILTNLIIKPDWAHMDVSMNTNLVIRKSFVPKAK</sequence>
<feature type="domain" description="HTH lacI-type" evidence="4">
    <location>
        <begin position="2"/>
        <end position="47"/>
    </location>
</feature>
<dbReference type="InterPro" id="IPR028082">
    <property type="entry name" value="Peripla_BP_I"/>
</dbReference>
<keyword evidence="1" id="KW-0805">Transcription regulation</keyword>
<dbReference type="Proteomes" id="UP001242513">
    <property type="component" value="Chromosome"/>
</dbReference>
<name>A0AAX3UGM8_9LACO</name>
<reference evidence="6" key="3">
    <citation type="submission" date="2023-04" db="EMBL/GenBank/DDBJ databases">
        <authorList>
            <person name="Wang Y."/>
        </authorList>
    </citation>
    <scope>NUCLEOTIDE SEQUENCE</scope>
    <source>
        <strain evidence="6">ZW18</strain>
    </source>
</reference>
<keyword evidence="3" id="KW-0804">Transcription</keyword>
<evidence type="ECO:0000313" key="5">
    <source>
        <dbReference type="EMBL" id="SDA62516.1"/>
    </source>
</evidence>
<protein>
    <submittedName>
        <fullName evidence="6">LacI family DNA-binding transcriptional regulator</fullName>
    </submittedName>
    <submittedName>
        <fullName evidence="5">LacI family transcriptional regulator</fullName>
    </submittedName>
</protein>